<dbReference type="Pfam" id="PF19842">
    <property type="entry name" value="YqeC"/>
    <property type="match status" value="1"/>
</dbReference>
<dbReference type="SUPFAM" id="SSF53448">
    <property type="entry name" value="Nucleotide-diphospho-sugar transferases"/>
    <property type="match status" value="1"/>
</dbReference>
<dbReference type="InterPro" id="IPR025877">
    <property type="entry name" value="MobA-like_NTP_Trfase"/>
</dbReference>
<evidence type="ECO:0000313" key="2">
    <source>
        <dbReference type="EMBL" id="VAW36626.1"/>
    </source>
</evidence>
<reference evidence="2" key="1">
    <citation type="submission" date="2018-06" db="EMBL/GenBank/DDBJ databases">
        <authorList>
            <person name="Zhirakovskaya E."/>
        </authorList>
    </citation>
    <scope>NUCLEOTIDE SEQUENCE</scope>
</reference>
<accession>A0A3B0VWM6</accession>
<feature type="domain" description="MobA-like NTP transferase" evidence="1">
    <location>
        <begin position="260"/>
        <end position="422"/>
    </location>
</feature>
<dbReference type="InterPro" id="IPR017587">
    <property type="entry name" value="YqeC"/>
</dbReference>
<organism evidence="2">
    <name type="scientific">hydrothermal vent metagenome</name>
    <dbReference type="NCBI Taxonomy" id="652676"/>
    <lineage>
        <taxon>unclassified sequences</taxon>
        <taxon>metagenomes</taxon>
        <taxon>ecological metagenomes</taxon>
    </lineage>
</organism>
<dbReference type="Gene3D" id="3.90.550.10">
    <property type="entry name" value="Spore Coat Polysaccharide Biosynthesis Protein SpsA, Chain A"/>
    <property type="match status" value="1"/>
</dbReference>
<gene>
    <name evidence="2" type="ORF">MNBD_CHLOROFLEXI01-5051</name>
</gene>
<dbReference type="CDD" id="cd04182">
    <property type="entry name" value="GT_2_like_f"/>
    <property type="match status" value="1"/>
</dbReference>
<dbReference type="Pfam" id="PF12804">
    <property type="entry name" value="NTP_transf_3"/>
    <property type="match status" value="1"/>
</dbReference>
<dbReference type="PANTHER" id="PTHR43777">
    <property type="entry name" value="MOLYBDENUM COFACTOR CYTIDYLYLTRANSFERASE"/>
    <property type="match status" value="1"/>
</dbReference>
<dbReference type="GO" id="GO:0016779">
    <property type="term" value="F:nucleotidyltransferase activity"/>
    <property type="evidence" value="ECO:0007669"/>
    <property type="project" value="UniProtKB-ARBA"/>
</dbReference>
<proteinExistence type="predicted"/>
<dbReference type="NCBIfam" id="TIGR03172">
    <property type="entry name" value="selenium cofactor biosynthesis protein YqeC"/>
    <property type="match status" value="1"/>
</dbReference>
<dbReference type="InterPro" id="IPR029044">
    <property type="entry name" value="Nucleotide-diphossugar_trans"/>
</dbReference>
<dbReference type="PANTHER" id="PTHR43777:SF1">
    <property type="entry name" value="MOLYBDENUM COFACTOR CYTIDYLYLTRANSFERASE"/>
    <property type="match status" value="1"/>
</dbReference>
<sequence>MTNSYTLTAAFNLKPRGELIAMVGGGGKTSLMFALADVLSGRRIVSTTTRIFAAQMKLVQEVVVFTAEGAENAEEKIGAALDRRGVCLVVGAVEGEKALGVPPELAGQWLARPDVDFILIEADGSRMRPIKAPAAHEPVIPPAATLVVPVVGIDALDGRFPEVTHRPEVAAKLLQWSVFSDQLSVEDVARLIAHANGGLKNVPEGARVVPFINKVETAVQLNAARQIGQQMLQEPRIERVVIGAVKTSEPVREVHTRVTAVILAAGQAERMGQTKQLLPWGDTTVLGQTIRNLKQTAVHNICVVSGHEAAKIEAIAAAEQVTCLHNPEFAAGEMVSSLQTAVRQLPSNMTAVLVILADQPMVQPAIINQILAAYWQGKGDLIAPVCEGQRGNPVLIGRAYFEELLTLSAKDAPRTLLRRHPDKLHLLPVTSNAILRDLDSPEQYEQERPS</sequence>
<name>A0A3B0VWM6_9ZZZZ</name>
<dbReference type="EMBL" id="UOEU01000633">
    <property type="protein sequence ID" value="VAW36626.1"/>
    <property type="molecule type" value="Genomic_DNA"/>
</dbReference>
<evidence type="ECO:0000259" key="1">
    <source>
        <dbReference type="Pfam" id="PF12804"/>
    </source>
</evidence>
<dbReference type="AlphaFoldDB" id="A0A3B0VWM6"/>
<protein>
    <recommendedName>
        <fullName evidence="1">MobA-like NTP transferase domain-containing protein</fullName>
    </recommendedName>
</protein>